<gene>
    <name evidence="8" type="ORF">N4261_15855</name>
</gene>
<dbReference type="Pfam" id="PF03706">
    <property type="entry name" value="LPG_synthase_TM"/>
    <property type="match status" value="1"/>
</dbReference>
<evidence type="ECO:0000256" key="3">
    <source>
        <dbReference type="ARBA" id="ARBA00022692"/>
    </source>
</evidence>
<sequence>MPPHPVEDVRHRGASHGPLTARDPIPAQARVHWGRWLSAAFGLAVMALLVWAARKIDWQEVLDALKQVPATALVAAGLLCVLSHLIYSSYDLVGRAWTGHTLPVRRVMLITFISYAFNLNLGSLVGGIAMRLRLYAREGLKHPVPTQVLALSLTTNWLGYGLLAGLLFLMGWLAPPPEWPVSASALRGLGALMLGVVATYLALCAFSPRRELRLRGHAMVLPGLRLALMQLLVSSANWLTMGVILYVLLQQGVPYGTTLAVLLVAAVAGVIAHVPAGLGVLEGVFVALLGPSLGHGQVLAALIAYRALYYLLPLALATVAYFMLEARSRR</sequence>
<evidence type="ECO:0000256" key="6">
    <source>
        <dbReference type="SAM" id="MobiDB-lite"/>
    </source>
</evidence>
<dbReference type="PANTHER" id="PTHR39087">
    <property type="entry name" value="UPF0104 MEMBRANE PROTEIN MJ1595"/>
    <property type="match status" value="1"/>
</dbReference>
<dbReference type="Proteomes" id="UP001064933">
    <property type="component" value="Chromosome"/>
</dbReference>
<evidence type="ECO:0000256" key="4">
    <source>
        <dbReference type="ARBA" id="ARBA00022989"/>
    </source>
</evidence>
<keyword evidence="9" id="KW-1185">Reference proteome</keyword>
<feature type="transmembrane region" description="Helical" evidence="7">
    <location>
        <begin position="255"/>
        <end position="276"/>
    </location>
</feature>
<keyword evidence="2" id="KW-1003">Cell membrane</keyword>
<keyword evidence="5 7" id="KW-0472">Membrane</keyword>
<evidence type="ECO:0000256" key="5">
    <source>
        <dbReference type="ARBA" id="ARBA00023136"/>
    </source>
</evidence>
<dbReference type="PANTHER" id="PTHR39087:SF2">
    <property type="entry name" value="UPF0104 MEMBRANE PROTEIN MJ1595"/>
    <property type="match status" value="1"/>
</dbReference>
<name>A0ABY6AZL4_9BURK</name>
<evidence type="ECO:0000256" key="2">
    <source>
        <dbReference type="ARBA" id="ARBA00022475"/>
    </source>
</evidence>
<protein>
    <submittedName>
        <fullName evidence="8">Lysylphosphatidylglycerol synthase domain-containing protein</fullName>
    </submittedName>
</protein>
<feature type="transmembrane region" description="Helical" evidence="7">
    <location>
        <begin position="307"/>
        <end position="324"/>
    </location>
</feature>
<evidence type="ECO:0000313" key="8">
    <source>
        <dbReference type="EMBL" id="UXH76520.1"/>
    </source>
</evidence>
<feature type="transmembrane region" description="Helical" evidence="7">
    <location>
        <begin position="148"/>
        <end position="173"/>
    </location>
</feature>
<feature type="transmembrane region" description="Helical" evidence="7">
    <location>
        <begin position="107"/>
        <end position="128"/>
    </location>
</feature>
<keyword evidence="3 7" id="KW-0812">Transmembrane</keyword>
<reference evidence="8" key="1">
    <citation type="submission" date="2022-10" db="EMBL/GenBank/DDBJ databases">
        <title>Characterization and whole genome sequencing of a new Roseateles species, isolated from fresh water.</title>
        <authorList>
            <person name="Guliayeva D.Y."/>
            <person name="Akhremchuk A.E."/>
            <person name="Sikolenko M.A."/>
            <person name="Valentovich L.N."/>
            <person name="Sidarenka A.V."/>
        </authorList>
    </citation>
    <scope>NUCLEOTIDE SEQUENCE</scope>
    <source>
        <strain evidence="8">BIM B-1768</strain>
    </source>
</reference>
<evidence type="ECO:0000313" key="9">
    <source>
        <dbReference type="Proteomes" id="UP001064933"/>
    </source>
</evidence>
<evidence type="ECO:0000256" key="7">
    <source>
        <dbReference type="SAM" id="Phobius"/>
    </source>
</evidence>
<feature type="compositionally biased region" description="Basic and acidic residues" evidence="6">
    <location>
        <begin position="1"/>
        <end position="11"/>
    </location>
</feature>
<dbReference type="EMBL" id="CP104562">
    <property type="protein sequence ID" value="UXH76520.1"/>
    <property type="molecule type" value="Genomic_DNA"/>
</dbReference>
<feature type="transmembrane region" description="Helical" evidence="7">
    <location>
        <begin position="226"/>
        <end position="249"/>
    </location>
</feature>
<dbReference type="InterPro" id="IPR022791">
    <property type="entry name" value="L-PG_synthase/AglD"/>
</dbReference>
<organism evidence="8 9">
    <name type="scientific">Roseateles amylovorans</name>
    <dbReference type="NCBI Taxonomy" id="2978473"/>
    <lineage>
        <taxon>Bacteria</taxon>
        <taxon>Pseudomonadati</taxon>
        <taxon>Pseudomonadota</taxon>
        <taxon>Betaproteobacteria</taxon>
        <taxon>Burkholderiales</taxon>
        <taxon>Sphaerotilaceae</taxon>
        <taxon>Roseateles</taxon>
    </lineage>
</organism>
<proteinExistence type="predicted"/>
<keyword evidence="4 7" id="KW-1133">Transmembrane helix</keyword>
<accession>A0ABY6AZL4</accession>
<feature type="region of interest" description="Disordered" evidence="6">
    <location>
        <begin position="1"/>
        <end position="22"/>
    </location>
</feature>
<evidence type="ECO:0000256" key="1">
    <source>
        <dbReference type="ARBA" id="ARBA00004651"/>
    </source>
</evidence>
<feature type="transmembrane region" description="Helical" evidence="7">
    <location>
        <begin position="185"/>
        <end position="206"/>
    </location>
</feature>
<feature type="transmembrane region" description="Helical" evidence="7">
    <location>
        <begin position="33"/>
        <end position="52"/>
    </location>
</feature>
<comment type="subcellular location">
    <subcellularLocation>
        <location evidence="1">Cell membrane</location>
        <topology evidence="1">Multi-pass membrane protein</topology>
    </subcellularLocation>
</comment>
<feature type="transmembrane region" description="Helical" evidence="7">
    <location>
        <begin position="64"/>
        <end position="87"/>
    </location>
</feature>
<dbReference type="RefSeq" id="WP_261756252.1">
    <property type="nucleotide sequence ID" value="NZ_CP104562.2"/>
</dbReference>